<reference evidence="1 2" key="1">
    <citation type="journal article" date="2013" name="PLoS ONE">
        <title>Assembly-driven community genomics of a hypersaline microbial ecosystem.</title>
        <authorList>
            <person name="Podell S."/>
            <person name="Ugalde J.A."/>
            <person name="Narasingarao P."/>
            <person name="Banfield J.F."/>
            <person name="Heidelberg K.B."/>
            <person name="Allen E.E."/>
        </authorList>
    </citation>
    <scope>NUCLEOTIDE SEQUENCE [LARGE SCALE GENOMIC DNA]</scope>
    <source>
        <strain evidence="2">J07HQW2</strain>
    </source>
</reference>
<organism evidence="1 2">
    <name type="scientific">Haloquadratum walsbyi J07HQW2</name>
    <dbReference type="NCBI Taxonomy" id="1238425"/>
    <lineage>
        <taxon>Archaea</taxon>
        <taxon>Methanobacteriati</taxon>
        <taxon>Methanobacteriota</taxon>
        <taxon>Stenosarchaea group</taxon>
        <taxon>Halobacteria</taxon>
        <taxon>Halobacteriales</taxon>
        <taxon>Haloferacaceae</taxon>
        <taxon>Haloquadratum</taxon>
    </lineage>
</organism>
<dbReference type="AlphaFoldDB" id="U1PS67"/>
<evidence type="ECO:0000313" key="2">
    <source>
        <dbReference type="Proteomes" id="UP000030710"/>
    </source>
</evidence>
<dbReference type="HOGENOM" id="CLU_208216_0_0_2"/>
<dbReference type="EMBL" id="KE356561">
    <property type="protein sequence ID" value="ERG95216.1"/>
    <property type="molecule type" value="Genomic_DNA"/>
</dbReference>
<proteinExistence type="predicted"/>
<dbReference type="Proteomes" id="UP000030710">
    <property type="component" value="Unassembled WGS sequence"/>
</dbReference>
<protein>
    <submittedName>
        <fullName evidence="1">Uncharacterized protein</fullName>
    </submittedName>
</protein>
<sequence length="62" mass="7033">MTMTKNVEYHITDTLNKTRITARGLGGTVTDMVGVIIRAVEQGLDRKEAYTLKSEWTLMNFI</sequence>
<accession>U1PS67</accession>
<name>U1PS67_9EURY</name>
<gene>
    <name evidence="1" type="ORF">J07HQW2_01665</name>
</gene>
<evidence type="ECO:0000313" key="1">
    <source>
        <dbReference type="EMBL" id="ERG95216.1"/>
    </source>
</evidence>